<dbReference type="EMBL" id="CP001819">
    <property type="protein sequence ID" value="ACZ23368.1"/>
    <property type="molecule type" value="Genomic_DNA"/>
</dbReference>
<dbReference type="HOGENOM" id="CLU_106319_1_0_11"/>
<dbReference type="GO" id="GO:0005737">
    <property type="term" value="C:cytoplasm"/>
    <property type="evidence" value="ECO:0007669"/>
    <property type="project" value="TreeGrafter"/>
</dbReference>
<dbReference type="OrthoDB" id="3466127at2"/>
<dbReference type="GO" id="GO:1990189">
    <property type="term" value="F:protein N-terminal-serine acetyltransferase activity"/>
    <property type="evidence" value="ECO:0007669"/>
    <property type="project" value="TreeGrafter"/>
</dbReference>
<dbReference type="STRING" id="446469.Sked_34800"/>
<dbReference type="KEGG" id="ske:Sked_34800"/>
<dbReference type="Gene3D" id="3.40.630.30">
    <property type="match status" value="1"/>
</dbReference>
<dbReference type="Pfam" id="PF13302">
    <property type="entry name" value="Acetyltransf_3"/>
    <property type="match status" value="1"/>
</dbReference>
<name>D1BET2_SANKS</name>
<protein>
    <submittedName>
        <fullName evidence="2">Acetyltransferase, ribosomal protein N-acetylase</fullName>
    </submittedName>
</protein>
<gene>
    <name evidence="2" type="ordered locus">Sked_34800</name>
</gene>
<dbReference type="eggNOG" id="COG1670">
    <property type="taxonomic scope" value="Bacteria"/>
</dbReference>
<dbReference type="RefSeq" id="WP_012868436.1">
    <property type="nucleotide sequence ID" value="NC_013521.1"/>
</dbReference>
<evidence type="ECO:0000313" key="3">
    <source>
        <dbReference type="Proteomes" id="UP000000322"/>
    </source>
</evidence>
<keyword evidence="2" id="KW-0689">Ribosomal protein</keyword>
<organism evidence="2 3">
    <name type="scientific">Sanguibacter keddieii (strain ATCC 51767 / DSM 10542 / NCFB 3025 / ST-74)</name>
    <dbReference type="NCBI Taxonomy" id="446469"/>
    <lineage>
        <taxon>Bacteria</taxon>
        <taxon>Bacillati</taxon>
        <taxon>Actinomycetota</taxon>
        <taxon>Actinomycetes</taxon>
        <taxon>Micrococcales</taxon>
        <taxon>Sanguibacteraceae</taxon>
        <taxon>Sanguibacter</taxon>
    </lineage>
</organism>
<dbReference type="GO" id="GO:0005840">
    <property type="term" value="C:ribosome"/>
    <property type="evidence" value="ECO:0007669"/>
    <property type="project" value="UniProtKB-KW"/>
</dbReference>
<evidence type="ECO:0000313" key="2">
    <source>
        <dbReference type="EMBL" id="ACZ23368.1"/>
    </source>
</evidence>
<feature type="domain" description="N-acetyltransferase" evidence="1">
    <location>
        <begin position="40"/>
        <end position="185"/>
    </location>
</feature>
<accession>D1BET2</accession>
<dbReference type="InterPro" id="IPR016181">
    <property type="entry name" value="Acyl_CoA_acyltransferase"/>
</dbReference>
<dbReference type="Proteomes" id="UP000000322">
    <property type="component" value="Chromosome"/>
</dbReference>
<dbReference type="InterPro" id="IPR000182">
    <property type="entry name" value="GNAT_dom"/>
</dbReference>
<dbReference type="GO" id="GO:0008999">
    <property type="term" value="F:protein-N-terminal-alanine acetyltransferase activity"/>
    <property type="evidence" value="ECO:0007669"/>
    <property type="project" value="TreeGrafter"/>
</dbReference>
<keyword evidence="3" id="KW-1185">Reference proteome</keyword>
<dbReference type="AlphaFoldDB" id="D1BET2"/>
<proteinExistence type="predicted"/>
<dbReference type="SUPFAM" id="SSF55729">
    <property type="entry name" value="Acyl-CoA N-acyltransferases (Nat)"/>
    <property type="match status" value="1"/>
</dbReference>
<dbReference type="PANTHER" id="PTHR43441">
    <property type="entry name" value="RIBOSOMAL-PROTEIN-SERINE ACETYLTRANSFERASE"/>
    <property type="match status" value="1"/>
</dbReference>
<dbReference type="InterPro" id="IPR051908">
    <property type="entry name" value="Ribosomal_N-acetyltransferase"/>
</dbReference>
<reference evidence="2 3" key="1">
    <citation type="journal article" date="2009" name="Stand. Genomic Sci.">
        <title>Complete genome sequence of Sanguibacter keddieii type strain (ST-74).</title>
        <authorList>
            <person name="Ivanova N."/>
            <person name="Sikorski J."/>
            <person name="Sims D."/>
            <person name="Brettin T."/>
            <person name="Detter J.C."/>
            <person name="Han C."/>
            <person name="Lapidus A."/>
            <person name="Copeland A."/>
            <person name="Glavina Del Rio T."/>
            <person name="Nolan M."/>
            <person name="Chen F."/>
            <person name="Lucas S."/>
            <person name="Tice H."/>
            <person name="Cheng J.F."/>
            <person name="Bruce D."/>
            <person name="Goodwin L."/>
            <person name="Pitluck S."/>
            <person name="Pati A."/>
            <person name="Mavromatis K."/>
            <person name="Chen A."/>
            <person name="Palaniappan K."/>
            <person name="D'haeseleer P."/>
            <person name="Chain P."/>
            <person name="Bristow J."/>
            <person name="Eisen J.A."/>
            <person name="Markowitz V."/>
            <person name="Hugenholtz P."/>
            <person name="Goker M."/>
            <person name="Pukall R."/>
            <person name="Klenk H.P."/>
            <person name="Kyrpides N.C."/>
        </authorList>
    </citation>
    <scope>NUCLEOTIDE SEQUENCE [LARGE SCALE GENOMIC DNA]</scope>
    <source>
        <strain evidence="3">ATCC 51767 / DSM 10542 / NCFB 3025 / ST-74</strain>
    </source>
</reference>
<evidence type="ECO:0000259" key="1">
    <source>
        <dbReference type="Pfam" id="PF13302"/>
    </source>
</evidence>
<sequence length="238" mass="25643">MTPQPAAHDLSLAALWPVSGLRATADVATPGGTGGVRTLELRYLDDDLVVELARLASRGVHSPDAMPFDVPWTRGTPLEVARSVLAYQWGARSRLSPERWALELGVVVDGVPVGIQALQSDEFLVTGSIETGSWLGLEHQGTGVGTAMRLLALHLAFDGLDARAATTSAWEDNPASNAVTRKVGYERDGARTEVREGTAVEKLRYRLRRGTWEARPAHQQLDVTFHGLDGTRGFLGIG</sequence>
<keyword evidence="2" id="KW-0687">Ribonucleoprotein</keyword>
<dbReference type="PANTHER" id="PTHR43441:SF11">
    <property type="entry name" value="RIBOSOMAL-PROTEIN-SERINE ACETYLTRANSFERASE"/>
    <property type="match status" value="1"/>
</dbReference>